<comment type="function">
    <text evidence="8">Endonuclease that is involved in the suppression of homologous recombination and thus may have a key role in the control of bacterial genetic diversity.</text>
</comment>
<dbReference type="InterPro" id="IPR002625">
    <property type="entry name" value="Smr_dom"/>
</dbReference>
<dbReference type="SUPFAM" id="SSF160443">
    <property type="entry name" value="SMR domain-like"/>
    <property type="match status" value="1"/>
</dbReference>
<dbReference type="InterPro" id="IPR000432">
    <property type="entry name" value="DNA_mismatch_repair_MutS_C"/>
</dbReference>
<dbReference type="InterPro" id="IPR045076">
    <property type="entry name" value="MutS"/>
</dbReference>
<dbReference type="GO" id="GO:0019843">
    <property type="term" value="F:rRNA binding"/>
    <property type="evidence" value="ECO:0007669"/>
    <property type="project" value="UniProtKB-UniRule"/>
</dbReference>
<dbReference type="PROSITE" id="PS00486">
    <property type="entry name" value="DNA_MISMATCH_REPAIR_2"/>
    <property type="match status" value="1"/>
</dbReference>
<dbReference type="InterPro" id="IPR036187">
    <property type="entry name" value="DNA_mismatch_repair_MutS_sf"/>
</dbReference>
<dbReference type="GO" id="GO:0004519">
    <property type="term" value="F:endonuclease activity"/>
    <property type="evidence" value="ECO:0007669"/>
    <property type="project" value="UniProtKB-UniRule"/>
</dbReference>
<evidence type="ECO:0000256" key="4">
    <source>
        <dbReference type="ARBA" id="ARBA00022801"/>
    </source>
</evidence>
<evidence type="ECO:0000313" key="11">
    <source>
        <dbReference type="EMBL" id="SHJ61564.1"/>
    </source>
</evidence>
<name>A0A1M6KRN8_9FIRM</name>
<dbReference type="AlphaFoldDB" id="A0A1M6KRN8"/>
<dbReference type="SMART" id="SM00463">
    <property type="entry name" value="SMR"/>
    <property type="match status" value="1"/>
</dbReference>
<dbReference type="CDD" id="cd03280">
    <property type="entry name" value="ABC_MutS2"/>
    <property type="match status" value="1"/>
</dbReference>
<evidence type="ECO:0000256" key="9">
    <source>
        <dbReference type="SAM" id="Coils"/>
    </source>
</evidence>
<dbReference type="PANTHER" id="PTHR48466">
    <property type="entry name" value="OS10G0509000 PROTEIN-RELATED"/>
    <property type="match status" value="1"/>
</dbReference>
<dbReference type="GO" id="GO:0006298">
    <property type="term" value="P:mismatch repair"/>
    <property type="evidence" value="ECO:0007669"/>
    <property type="project" value="InterPro"/>
</dbReference>
<dbReference type="Pfam" id="PF00488">
    <property type="entry name" value="MutS_V"/>
    <property type="match status" value="1"/>
</dbReference>
<organism evidence="11 12">
    <name type="scientific">Tepidibacter formicigenes DSM 15518</name>
    <dbReference type="NCBI Taxonomy" id="1123349"/>
    <lineage>
        <taxon>Bacteria</taxon>
        <taxon>Bacillati</taxon>
        <taxon>Bacillota</taxon>
        <taxon>Clostridia</taxon>
        <taxon>Peptostreptococcales</taxon>
        <taxon>Peptostreptococcaceae</taxon>
        <taxon>Tepidibacter</taxon>
    </lineage>
</organism>
<keyword evidence="9" id="KW-0175">Coiled coil</keyword>
<dbReference type="Gene3D" id="3.30.1370.110">
    <property type="match status" value="1"/>
</dbReference>
<feature type="coiled-coil region" evidence="9">
    <location>
        <begin position="521"/>
        <end position="598"/>
    </location>
</feature>
<dbReference type="GO" id="GO:0005524">
    <property type="term" value="F:ATP binding"/>
    <property type="evidence" value="ECO:0007669"/>
    <property type="project" value="UniProtKB-UniRule"/>
</dbReference>
<feature type="domain" description="Smr" evidence="10">
    <location>
        <begin position="715"/>
        <end position="790"/>
    </location>
</feature>
<evidence type="ECO:0000313" key="12">
    <source>
        <dbReference type="Proteomes" id="UP000242497"/>
    </source>
</evidence>
<dbReference type="RefSeq" id="WP_072886863.1">
    <property type="nucleotide sequence ID" value="NZ_FRAE01000008.1"/>
</dbReference>
<dbReference type="InterPro" id="IPR046893">
    <property type="entry name" value="MSSS"/>
</dbReference>
<keyword evidence="7 8" id="KW-0238">DNA-binding</keyword>
<dbReference type="Gene3D" id="3.40.50.300">
    <property type="entry name" value="P-loop containing nucleotide triphosphate hydrolases"/>
    <property type="match status" value="1"/>
</dbReference>
<dbReference type="Proteomes" id="UP000242497">
    <property type="component" value="Unassembled WGS sequence"/>
</dbReference>
<keyword evidence="2 8" id="KW-0699">rRNA-binding</keyword>
<evidence type="ECO:0000256" key="5">
    <source>
        <dbReference type="ARBA" id="ARBA00022840"/>
    </source>
</evidence>
<gene>
    <name evidence="8" type="primary">mutS2</name>
    <name evidence="8" type="synonym">rqcU</name>
    <name evidence="11" type="ORF">SAMN02744037_00451</name>
</gene>
<dbReference type="Pfam" id="PF20297">
    <property type="entry name" value="MSSS"/>
    <property type="match status" value="1"/>
</dbReference>
<feature type="binding site" evidence="8">
    <location>
        <begin position="333"/>
        <end position="340"/>
    </location>
    <ligand>
        <name>ATP</name>
        <dbReference type="ChEBI" id="CHEBI:30616"/>
    </ligand>
</feature>
<keyword evidence="8" id="KW-0255">Endonuclease</keyword>
<keyword evidence="6 8" id="KW-0694">RNA-binding</keyword>
<feature type="coiled-coil region" evidence="9">
    <location>
        <begin position="228"/>
        <end position="263"/>
    </location>
</feature>
<dbReference type="InterPro" id="IPR007696">
    <property type="entry name" value="DNA_mismatch_repair_MutS_core"/>
</dbReference>
<comment type="similarity">
    <text evidence="8">Belongs to the DNA mismatch repair MutS family. MutS2 subfamily.</text>
</comment>
<dbReference type="GO" id="GO:0045910">
    <property type="term" value="P:negative regulation of DNA recombination"/>
    <property type="evidence" value="ECO:0007669"/>
    <property type="project" value="InterPro"/>
</dbReference>
<dbReference type="GO" id="GO:0016887">
    <property type="term" value="F:ATP hydrolysis activity"/>
    <property type="evidence" value="ECO:0007669"/>
    <property type="project" value="InterPro"/>
</dbReference>
<dbReference type="Pfam" id="PF01713">
    <property type="entry name" value="Smr"/>
    <property type="match status" value="1"/>
</dbReference>
<dbReference type="STRING" id="1123349.SAMN02744037_00451"/>
<dbReference type="SUPFAM" id="SSF52540">
    <property type="entry name" value="P-loop containing nucleoside triphosphate hydrolases"/>
    <property type="match status" value="1"/>
</dbReference>
<dbReference type="PROSITE" id="PS50828">
    <property type="entry name" value="SMR"/>
    <property type="match status" value="1"/>
</dbReference>
<dbReference type="SMART" id="SM00534">
    <property type="entry name" value="MUTSac"/>
    <property type="match status" value="1"/>
</dbReference>
<dbReference type="GO" id="GO:0140664">
    <property type="term" value="F:ATP-dependent DNA damage sensor activity"/>
    <property type="evidence" value="ECO:0007669"/>
    <property type="project" value="InterPro"/>
</dbReference>
<keyword evidence="12" id="KW-1185">Reference proteome</keyword>
<dbReference type="SUPFAM" id="SSF48334">
    <property type="entry name" value="DNA repair protein MutS, domain III"/>
    <property type="match status" value="1"/>
</dbReference>
<keyword evidence="4 8" id="KW-0378">Hydrolase</keyword>
<dbReference type="GO" id="GO:0030983">
    <property type="term" value="F:mismatched DNA binding"/>
    <property type="evidence" value="ECO:0007669"/>
    <property type="project" value="InterPro"/>
</dbReference>
<evidence type="ECO:0000256" key="6">
    <source>
        <dbReference type="ARBA" id="ARBA00022884"/>
    </source>
</evidence>
<dbReference type="FunFam" id="3.40.50.300:FF:000830">
    <property type="entry name" value="Endonuclease MutS2"/>
    <property type="match status" value="1"/>
</dbReference>
<proteinExistence type="inferred from homology"/>
<dbReference type="GO" id="GO:0043023">
    <property type="term" value="F:ribosomal large subunit binding"/>
    <property type="evidence" value="ECO:0007669"/>
    <property type="project" value="UniProtKB-UniRule"/>
</dbReference>
<reference evidence="12" key="1">
    <citation type="submission" date="2016-11" db="EMBL/GenBank/DDBJ databases">
        <authorList>
            <person name="Varghese N."/>
            <person name="Submissions S."/>
        </authorList>
    </citation>
    <scope>NUCLEOTIDE SEQUENCE [LARGE SCALE GENOMIC DNA]</scope>
    <source>
        <strain evidence="12">DSM 15518</strain>
    </source>
</reference>
<sequence>MKEKSLRVLEYFKIIEMLKEKVSSSLGARYVEKLTPSTDYEEVVQMQKETSEAQSIIIKRGSIPLGGIHDIEFLAKKTKIGSPLDAGQLLMVADTLRGGRLLKNSINNSEEESYPIIQSLASSLFTFKDIEDNIYNAIVSEVEISDNASPELRSIRRRIVQKNQSIRSKLNSIISSTTYQKFLQDAIITMRGDRFVVPVKQEYKSNVPGIVHDQSSSGATLFIEPMAIVNMNNELRELKLKEREEIEKILKELSEMIGEVADEIISNIEILGKLDFIFAKGKLSISMKAIEPNLNNEKYLNIKNGRHPLLDPQSVVPTNIWIGKDFNTLVITGPNTGGKTVTLKTVGLFCLMTQSGLHIPADFGTIMCVYDNVFSDIGDEQSIEQSLSTFSSHMTNIVDILSEVTENSLVLFDELGAGTDPVEGAALAMAILDDLYNLGALTIATTHYSELKHYALTKKGVENASVEFNIETLSPTYNLLIGVPGKSNAFEISKRLGLNDYIIGKAKEFINSENIEFEDLLQSIEKNRLKTIEEKEEAKRLKEEARKLKEEYEQKVEKVALRREKIVEEAKREASKILRNSKEEADRLIKEIRKLEKEGFSSEKNKKIENMRREISKSMGSLQGSVKNIIIPKVAKKQVKDLKPGDEVKVVSLNQQGSVLSVDNDKKEAQVQIGIMKMNLPFASLEKIKSSKKDVLKTGAGKILKKKARNIKQEIDLRGMNLEEAMVEVDKYLDDAYLSGIPKATIIHGIGTGVLKAGIKEMLKKHKHIKSYRDGIYGEGGAGVTIVEFK</sequence>
<dbReference type="InterPro" id="IPR036063">
    <property type="entry name" value="Smr_dom_sf"/>
</dbReference>
<dbReference type="NCBIfam" id="TIGR01069">
    <property type="entry name" value="mutS2"/>
    <property type="match status" value="1"/>
</dbReference>
<dbReference type="PANTHER" id="PTHR48466:SF2">
    <property type="entry name" value="OS10G0509000 PROTEIN"/>
    <property type="match status" value="1"/>
</dbReference>
<evidence type="ECO:0000256" key="7">
    <source>
        <dbReference type="ARBA" id="ARBA00023125"/>
    </source>
</evidence>
<evidence type="ECO:0000259" key="10">
    <source>
        <dbReference type="PROSITE" id="PS50828"/>
    </source>
</evidence>
<dbReference type="EC" id="3.1.-.-" evidence="8"/>
<protein>
    <recommendedName>
        <fullName evidence="8">Endonuclease MutS2</fullName>
        <ecNumber evidence="8">3.1.-.-</ecNumber>
    </recommendedName>
    <alternativeName>
        <fullName evidence="8">Ribosome-associated protein quality control-upstream factor</fullName>
        <shortName evidence="8">RQC-upstream factor</shortName>
        <shortName evidence="8">RqcU</shortName>
        <ecNumber evidence="8">3.6.4.-</ecNumber>
    </alternativeName>
</protein>
<keyword evidence="3 8" id="KW-0547">Nucleotide-binding</keyword>
<evidence type="ECO:0000256" key="3">
    <source>
        <dbReference type="ARBA" id="ARBA00022741"/>
    </source>
</evidence>
<comment type="function">
    <text evidence="8">Acts as a ribosome collision sensor, splitting the ribosome into its 2 subunits. Detects stalled/collided 70S ribosomes which it binds and splits by an ATP-hydrolysis driven conformational change. Acts upstream of the ribosome quality control system (RQC), a ribosome-associated complex that mediates the extraction of incompletely synthesized nascent chains from stalled ribosomes and their subsequent degradation. Probably generates substrates for RQC.</text>
</comment>
<dbReference type="EMBL" id="FRAE01000008">
    <property type="protein sequence ID" value="SHJ61564.1"/>
    <property type="molecule type" value="Genomic_DNA"/>
</dbReference>
<keyword evidence="5 8" id="KW-0067">ATP-binding</keyword>
<dbReference type="EC" id="3.6.4.-" evidence="8"/>
<accession>A0A1M6KRN8</accession>
<dbReference type="SMART" id="SM00533">
    <property type="entry name" value="MUTSd"/>
    <property type="match status" value="1"/>
</dbReference>
<dbReference type="InterPro" id="IPR005747">
    <property type="entry name" value="MutS2"/>
</dbReference>
<dbReference type="HAMAP" id="MF_00092">
    <property type="entry name" value="MutS2"/>
    <property type="match status" value="1"/>
</dbReference>
<evidence type="ECO:0000256" key="8">
    <source>
        <dbReference type="HAMAP-Rule" id="MF_00092"/>
    </source>
</evidence>
<evidence type="ECO:0000256" key="2">
    <source>
        <dbReference type="ARBA" id="ARBA00022730"/>
    </source>
</evidence>
<dbReference type="OrthoDB" id="9808166at2"/>
<dbReference type="GO" id="GO:0072344">
    <property type="term" value="P:rescue of stalled ribosome"/>
    <property type="evidence" value="ECO:0007669"/>
    <property type="project" value="UniProtKB-UniRule"/>
</dbReference>
<dbReference type="PIRSF" id="PIRSF005814">
    <property type="entry name" value="MutS_YshD"/>
    <property type="match status" value="1"/>
</dbReference>
<comment type="subunit">
    <text evidence="8">Homodimer. Binds to stalled ribosomes, contacting rRNA.</text>
</comment>
<evidence type="ECO:0000256" key="1">
    <source>
        <dbReference type="ARBA" id="ARBA00022722"/>
    </source>
</evidence>
<dbReference type="CDD" id="cd06503">
    <property type="entry name" value="ATP-synt_Fo_b"/>
    <property type="match status" value="1"/>
</dbReference>
<keyword evidence="1 8" id="KW-0540">Nuclease</keyword>
<dbReference type="InterPro" id="IPR027417">
    <property type="entry name" value="P-loop_NTPase"/>
</dbReference>